<dbReference type="EMBL" id="LEKT01000030">
    <property type="protein sequence ID" value="KMO86200.1"/>
    <property type="molecule type" value="Genomic_DNA"/>
</dbReference>
<reference evidence="2 3" key="1">
    <citation type="submission" date="2015-06" db="EMBL/GenBank/DDBJ databases">
        <title>Draft genome sequence of beer spoilage bacterium Megasphaera cerevisiae type strain 20462.</title>
        <authorList>
            <person name="Kutumbaka K."/>
            <person name="Pasmowitz J."/>
            <person name="Mategko J."/>
            <person name="Reyes D."/>
            <person name="Friedrich A."/>
            <person name="Han S."/>
            <person name="Martens-Habbena W."/>
            <person name="Neal-McKinney J."/>
            <person name="Janagama H.K."/>
            <person name="Nadala C."/>
            <person name="Samadpour M."/>
        </authorList>
    </citation>
    <scope>NUCLEOTIDE SEQUENCE [LARGE SCALE GENOMIC DNA]</scope>
    <source>
        <strain evidence="2 3">DSM 20462</strain>
    </source>
</reference>
<organism evidence="2 3">
    <name type="scientific">Megasphaera cerevisiae DSM 20462</name>
    <dbReference type="NCBI Taxonomy" id="1122219"/>
    <lineage>
        <taxon>Bacteria</taxon>
        <taxon>Bacillati</taxon>
        <taxon>Bacillota</taxon>
        <taxon>Negativicutes</taxon>
        <taxon>Veillonellales</taxon>
        <taxon>Veillonellaceae</taxon>
        <taxon>Megasphaera</taxon>
    </lineage>
</organism>
<evidence type="ECO:0000256" key="1">
    <source>
        <dbReference type="ARBA" id="ARBA00006539"/>
    </source>
</evidence>
<comment type="similarity">
    <text evidence="1">Belongs to the UPF0236 family.</text>
</comment>
<dbReference type="Pfam" id="PF06782">
    <property type="entry name" value="UPF0236"/>
    <property type="match status" value="1"/>
</dbReference>
<keyword evidence="3" id="KW-1185">Reference proteome</keyword>
<dbReference type="STRING" id="39029.BSR42_10495"/>
<dbReference type="AlphaFoldDB" id="A0A0J6WRU4"/>
<dbReference type="InParanoid" id="A0A0J6WRU4"/>
<gene>
    <name evidence="2" type="ORF">AB840_09460</name>
</gene>
<evidence type="ECO:0000313" key="2">
    <source>
        <dbReference type="EMBL" id="KMO86200.1"/>
    </source>
</evidence>
<protein>
    <submittedName>
        <fullName evidence="2">Uncharacterized protein</fullName>
    </submittedName>
</protein>
<comment type="caution">
    <text evidence="2">The sequence shown here is derived from an EMBL/GenBank/DDBJ whole genome shotgun (WGS) entry which is preliminary data.</text>
</comment>
<dbReference type="PATRIC" id="fig|1122219.3.peg.1608"/>
<dbReference type="Proteomes" id="UP000036503">
    <property type="component" value="Unassembled WGS sequence"/>
</dbReference>
<dbReference type="InterPro" id="IPR009620">
    <property type="entry name" value="UPF0236"/>
</dbReference>
<sequence length="184" mass="20939">MKERLYFTKPALQDEIRKGLREYRWEPLQGLLDTAETPAETPEELVHVQKLRQYVRRNWISLAPLKVRKIAVSSSGMGACESNHRIYSYRMKKQGRHWSRAGGTAMVKVITDIRNQELDPAFAGWTQGVTAPVSRTFRGTMRRVMRKIPFQTHVGIHHGRICNASPSSSAMGKLAKSFSTPAFL</sequence>
<proteinExistence type="inferred from homology"/>
<accession>A0A0J6WRU4</accession>
<evidence type="ECO:0000313" key="3">
    <source>
        <dbReference type="Proteomes" id="UP000036503"/>
    </source>
</evidence>
<name>A0A0J6WRU4_9FIRM</name>